<name>A0AAE3ZGI8_9ACTN</name>
<proteinExistence type="predicted"/>
<dbReference type="EMBL" id="JAVDXW010000001">
    <property type="protein sequence ID" value="MDR7304442.1"/>
    <property type="molecule type" value="Genomic_DNA"/>
</dbReference>
<dbReference type="GO" id="GO:0004803">
    <property type="term" value="F:transposase activity"/>
    <property type="evidence" value="ECO:0007669"/>
    <property type="project" value="InterPro"/>
</dbReference>
<feature type="domain" description="Tn3 transposase DDE" evidence="1">
    <location>
        <begin position="31"/>
        <end position="69"/>
    </location>
</feature>
<dbReference type="Pfam" id="PF01526">
    <property type="entry name" value="DDE_Tnp_Tn3"/>
    <property type="match status" value="1"/>
</dbReference>
<evidence type="ECO:0000313" key="2">
    <source>
        <dbReference type="EMBL" id="MDR7304442.1"/>
    </source>
</evidence>
<dbReference type="GO" id="GO:0006313">
    <property type="term" value="P:DNA transposition"/>
    <property type="evidence" value="ECO:0007669"/>
    <property type="project" value="InterPro"/>
</dbReference>
<dbReference type="Proteomes" id="UP001180845">
    <property type="component" value="Unassembled WGS sequence"/>
</dbReference>
<keyword evidence="3" id="KW-1185">Reference proteome</keyword>
<evidence type="ECO:0000313" key="3">
    <source>
        <dbReference type="Proteomes" id="UP001180845"/>
    </source>
</evidence>
<sequence length="80" mass="8857">MVFGLCRICGMQYAPRLANFADTRFWHIDPARTLCFGHRGELRQSYQEGMEDQLGALGLVLNAVVLWNTERGGGQAALSA</sequence>
<reference evidence="2" key="1">
    <citation type="submission" date="2023-07" db="EMBL/GenBank/DDBJ databases">
        <title>Sequencing the genomes of 1000 actinobacteria strains.</title>
        <authorList>
            <person name="Klenk H.-P."/>
        </authorList>
    </citation>
    <scope>NUCLEOTIDE SEQUENCE</scope>
    <source>
        <strain evidence="2">DSM 45977</strain>
    </source>
</reference>
<protein>
    <submittedName>
        <fullName evidence="2">TnpA family transposase</fullName>
    </submittedName>
</protein>
<comment type="caution">
    <text evidence="2">The sequence shown here is derived from an EMBL/GenBank/DDBJ whole genome shotgun (WGS) entry which is preliminary data.</text>
</comment>
<dbReference type="InterPro" id="IPR002513">
    <property type="entry name" value="Tn3_Tnp_DDE_dom"/>
</dbReference>
<accession>A0AAE3ZGI8</accession>
<evidence type="ECO:0000259" key="1">
    <source>
        <dbReference type="Pfam" id="PF01526"/>
    </source>
</evidence>
<gene>
    <name evidence="2" type="ORF">JOF55_004623</name>
</gene>
<organism evidence="2 3">
    <name type="scientific">Haloactinomyces albus</name>
    <dbReference type="NCBI Taxonomy" id="1352928"/>
    <lineage>
        <taxon>Bacteria</taxon>
        <taxon>Bacillati</taxon>
        <taxon>Actinomycetota</taxon>
        <taxon>Actinomycetes</taxon>
        <taxon>Actinopolysporales</taxon>
        <taxon>Actinopolysporaceae</taxon>
        <taxon>Haloactinomyces</taxon>
    </lineage>
</organism>
<dbReference type="AlphaFoldDB" id="A0AAE3ZGI8"/>